<sequence length="152" mass="16233">MNPNFLNPISTLIFSMTTLGKGFTTSLTVTVTEEHLASRLDIDAGERFPNVLSTPWLIAHLERAAAKALHPLLQDGQLSVGSRVVFDHFAPTPLGATFTAYAKFTGMEGPLYLFDLWAEDAGGAIGKGTHARAVVPGVAVEKRAAKRLGQTA</sequence>
<dbReference type="InterPro" id="IPR054485">
    <property type="entry name" value="FlK-like_dom"/>
</dbReference>
<dbReference type="PIRSF" id="PIRSF014972">
    <property type="entry name" value="FlK"/>
    <property type="match status" value="1"/>
</dbReference>
<dbReference type="eggNOG" id="COG5496">
    <property type="taxonomic scope" value="Bacteria"/>
</dbReference>
<dbReference type="Proteomes" id="UP000010105">
    <property type="component" value="Chromosome 1"/>
</dbReference>
<feature type="binding site" evidence="2">
    <location>
        <position position="81"/>
    </location>
    <ligand>
        <name>CoA</name>
        <dbReference type="ChEBI" id="CHEBI:57287"/>
    </ligand>
</feature>
<dbReference type="InterPro" id="IPR029069">
    <property type="entry name" value="HotDog_dom_sf"/>
</dbReference>
<dbReference type="AlphaFoldDB" id="K0DQR3"/>
<dbReference type="SUPFAM" id="SSF54637">
    <property type="entry name" value="Thioesterase/thiol ester dehydrase-isomerase"/>
    <property type="match status" value="1"/>
</dbReference>
<evidence type="ECO:0000313" key="4">
    <source>
        <dbReference type="EMBL" id="AFT86238.1"/>
    </source>
</evidence>
<name>K0DQR3_9BURK</name>
<proteinExistence type="predicted"/>
<evidence type="ECO:0000259" key="3">
    <source>
        <dbReference type="Pfam" id="PF22636"/>
    </source>
</evidence>
<dbReference type="InterPro" id="IPR025540">
    <property type="entry name" value="FlK"/>
</dbReference>
<feature type="active site" evidence="1">
    <location>
        <position position="88"/>
    </location>
</feature>
<dbReference type="RefSeq" id="WP_015003022.1">
    <property type="nucleotide sequence ID" value="NC_018695.1"/>
</dbReference>
<dbReference type="Pfam" id="PF22636">
    <property type="entry name" value="FlK"/>
    <property type="match status" value="1"/>
</dbReference>
<feature type="domain" description="Fluoroacetyl-CoA-specific thioesterase-like" evidence="3">
    <location>
        <begin position="31"/>
        <end position="136"/>
    </location>
</feature>
<dbReference type="HOGENOM" id="CLU_119426_2_1_4"/>
<feature type="binding site" evidence="2">
    <location>
        <position position="132"/>
    </location>
    <ligand>
        <name>substrate</name>
    </ligand>
</feature>
<evidence type="ECO:0000313" key="5">
    <source>
        <dbReference type="Proteomes" id="UP000010105"/>
    </source>
</evidence>
<feature type="active site" evidence="1">
    <location>
        <position position="62"/>
    </location>
</feature>
<evidence type="ECO:0000256" key="1">
    <source>
        <dbReference type="PIRSR" id="PIRSR014972-1"/>
    </source>
</evidence>
<gene>
    <name evidence="4" type="ORF">BUPH_02668</name>
</gene>
<protein>
    <recommendedName>
        <fullName evidence="3">Fluoroacetyl-CoA-specific thioesterase-like domain-containing protein</fullName>
    </recommendedName>
</protein>
<dbReference type="GeneID" id="27797422"/>
<dbReference type="STRING" id="1229205.BUPH_02668"/>
<accession>K0DQR3</accession>
<feature type="binding site" evidence="2">
    <location>
        <position position="81"/>
    </location>
    <ligand>
        <name>substrate</name>
    </ligand>
</feature>
<dbReference type="PANTHER" id="PTHR36934">
    <property type="entry name" value="BLR0278 PROTEIN"/>
    <property type="match status" value="1"/>
</dbReference>
<reference evidence="4 5" key="1">
    <citation type="journal article" date="2012" name="J. Bacteriol.">
        <title>Complete Genome Sequence of Burkholderia phenoliruptrix BR3459a (CLA1), a Heat-Tolerant, Nitrogen-Fixing Symbiont of Mimosa flocculosa.</title>
        <authorList>
            <person name="de Oliveira Cunha C."/>
            <person name="Goda Zuleta L.F."/>
            <person name="Paula de Almeida L.G."/>
            <person name="Prioli Ciapina L."/>
            <person name="Lustrino Borges W."/>
            <person name="Pitard R.M."/>
            <person name="Baldani J.I."/>
            <person name="Straliotto R."/>
            <person name="de Faria S.M."/>
            <person name="Hungria M."/>
            <person name="Sousa Cavada B."/>
            <person name="Mercante F.M."/>
            <person name="Ribeiro de Vasconcelos A.T."/>
        </authorList>
    </citation>
    <scope>NUCLEOTIDE SEQUENCE [LARGE SCALE GENOMIC DNA]</scope>
    <source>
        <strain evidence="4 5">BR3459a</strain>
    </source>
</reference>
<organism evidence="4 5">
    <name type="scientific">Paraburkholderia phenoliruptrix BR3459a</name>
    <dbReference type="NCBI Taxonomy" id="1229205"/>
    <lineage>
        <taxon>Bacteria</taxon>
        <taxon>Pseudomonadati</taxon>
        <taxon>Pseudomonadota</taxon>
        <taxon>Betaproteobacteria</taxon>
        <taxon>Burkholderiales</taxon>
        <taxon>Burkholderiaceae</taxon>
        <taxon>Paraburkholderia</taxon>
    </lineage>
</organism>
<feature type="active site" evidence="1">
    <location>
        <position position="54"/>
    </location>
</feature>
<dbReference type="EMBL" id="CP003863">
    <property type="protein sequence ID" value="AFT86238.1"/>
    <property type="molecule type" value="Genomic_DNA"/>
</dbReference>
<dbReference type="Gene3D" id="3.10.129.10">
    <property type="entry name" value="Hotdog Thioesterase"/>
    <property type="match status" value="1"/>
</dbReference>
<dbReference type="PATRIC" id="fig|1229205.11.peg.2423"/>
<dbReference type="PANTHER" id="PTHR36934:SF1">
    <property type="entry name" value="THIOESTERASE DOMAIN-CONTAINING PROTEIN"/>
    <property type="match status" value="1"/>
</dbReference>
<evidence type="ECO:0000256" key="2">
    <source>
        <dbReference type="PIRSR" id="PIRSR014972-2"/>
    </source>
</evidence>
<dbReference type="KEGG" id="bpx:BUPH_02668"/>